<comment type="caution">
    <text evidence="1">The sequence shown here is derived from an EMBL/GenBank/DDBJ whole genome shotgun (WGS) entry which is preliminary data.</text>
</comment>
<keyword evidence="2" id="KW-1185">Reference proteome</keyword>
<gene>
    <name evidence="1" type="ORF">AFUS01_LOCUS44895</name>
</gene>
<sequence length="177" mass="20382">MKIPVLKKSSGAEVPRDYVVVVEIVNYMDMKLTDYQLYIPYGLEHQKAPTSISFKTREVFTFNTNGSNGVFHGDFLYRVGDTGFSLHLLCWWTNFGIGFLENNAAVQSLLPIKNGCNKYTHIGTPESMKCIENYPYRQDDTRNMIIHQGNLYAKLTIKSKQERLRLILTLELFNCNI</sequence>
<accession>A0A8J2MBL2</accession>
<dbReference type="EMBL" id="CAJVCH010570657">
    <property type="protein sequence ID" value="CAG7835535.1"/>
    <property type="molecule type" value="Genomic_DNA"/>
</dbReference>
<name>A0A8J2MBL2_9HEXA</name>
<dbReference type="Proteomes" id="UP000708208">
    <property type="component" value="Unassembled WGS sequence"/>
</dbReference>
<organism evidence="1 2">
    <name type="scientific">Allacma fusca</name>
    <dbReference type="NCBI Taxonomy" id="39272"/>
    <lineage>
        <taxon>Eukaryota</taxon>
        <taxon>Metazoa</taxon>
        <taxon>Ecdysozoa</taxon>
        <taxon>Arthropoda</taxon>
        <taxon>Hexapoda</taxon>
        <taxon>Collembola</taxon>
        <taxon>Symphypleona</taxon>
        <taxon>Sminthuridae</taxon>
        <taxon>Allacma</taxon>
    </lineage>
</organism>
<protein>
    <submittedName>
        <fullName evidence="1">Uncharacterized protein</fullName>
    </submittedName>
</protein>
<evidence type="ECO:0000313" key="1">
    <source>
        <dbReference type="EMBL" id="CAG7835535.1"/>
    </source>
</evidence>
<dbReference type="AlphaFoldDB" id="A0A8J2MBL2"/>
<reference evidence="1" key="1">
    <citation type="submission" date="2021-06" db="EMBL/GenBank/DDBJ databases">
        <authorList>
            <person name="Hodson N. C."/>
            <person name="Mongue J. A."/>
            <person name="Jaron S. K."/>
        </authorList>
    </citation>
    <scope>NUCLEOTIDE SEQUENCE</scope>
</reference>
<evidence type="ECO:0000313" key="2">
    <source>
        <dbReference type="Proteomes" id="UP000708208"/>
    </source>
</evidence>
<proteinExistence type="predicted"/>